<sequence>MAVRSWWRERKEAVPCAGGEGEVAIVVCMRMRKRRSHDCGGGGDAQVRRCSEAAHKSGYSAKEDWSRSPERDSKLVSSNPRTQKETLD</sequence>
<gene>
    <name evidence="2" type="ORF">VNO80_09963</name>
</gene>
<evidence type="ECO:0000313" key="2">
    <source>
        <dbReference type="EMBL" id="KAK7367943.1"/>
    </source>
</evidence>
<organism evidence="2 3">
    <name type="scientific">Phaseolus coccineus</name>
    <name type="common">Scarlet runner bean</name>
    <name type="synonym">Phaseolus multiflorus</name>
    <dbReference type="NCBI Taxonomy" id="3886"/>
    <lineage>
        <taxon>Eukaryota</taxon>
        <taxon>Viridiplantae</taxon>
        <taxon>Streptophyta</taxon>
        <taxon>Embryophyta</taxon>
        <taxon>Tracheophyta</taxon>
        <taxon>Spermatophyta</taxon>
        <taxon>Magnoliopsida</taxon>
        <taxon>eudicotyledons</taxon>
        <taxon>Gunneridae</taxon>
        <taxon>Pentapetalae</taxon>
        <taxon>rosids</taxon>
        <taxon>fabids</taxon>
        <taxon>Fabales</taxon>
        <taxon>Fabaceae</taxon>
        <taxon>Papilionoideae</taxon>
        <taxon>50 kb inversion clade</taxon>
        <taxon>NPAAA clade</taxon>
        <taxon>indigoferoid/millettioid clade</taxon>
        <taxon>Phaseoleae</taxon>
        <taxon>Phaseolus</taxon>
    </lineage>
</organism>
<evidence type="ECO:0000256" key="1">
    <source>
        <dbReference type="SAM" id="MobiDB-lite"/>
    </source>
</evidence>
<protein>
    <submittedName>
        <fullName evidence="2">Uncharacterized protein</fullName>
    </submittedName>
</protein>
<feature type="region of interest" description="Disordered" evidence="1">
    <location>
        <begin position="53"/>
        <end position="88"/>
    </location>
</feature>
<comment type="caution">
    <text evidence="2">The sequence shown here is derived from an EMBL/GenBank/DDBJ whole genome shotgun (WGS) entry which is preliminary data.</text>
</comment>
<feature type="compositionally biased region" description="Basic and acidic residues" evidence="1">
    <location>
        <begin position="53"/>
        <end position="74"/>
    </location>
</feature>
<keyword evidence="3" id="KW-1185">Reference proteome</keyword>
<reference evidence="2 3" key="1">
    <citation type="submission" date="2024-01" db="EMBL/GenBank/DDBJ databases">
        <title>The genomes of 5 underutilized Papilionoideae crops provide insights into root nodulation and disease resistanc.</title>
        <authorList>
            <person name="Jiang F."/>
        </authorList>
    </citation>
    <scope>NUCLEOTIDE SEQUENCE [LARGE SCALE GENOMIC DNA]</scope>
    <source>
        <strain evidence="2">JINMINGXINNONG_FW02</strain>
        <tissue evidence="2">Leaves</tissue>
    </source>
</reference>
<dbReference type="EMBL" id="JAYMYR010000004">
    <property type="protein sequence ID" value="KAK7367943.1"/>
    <property type="molecule type" value="Genomic_DNA"/>
</dbReference>
<accession>A0AAN9NDM4</accession>
<dbReference type="AlphaFoldDB" id="A0AAN9NDM4"/>
<proteinExistence type="predicted"/>
<name>A0AAN9NDM4_PHACN</name>
<evidence type="ECO:0000313" key="3">
    <source>
        <dbReference type="Proteomes" id="UP001374584"/>
    </source>
</evidence>
<dbReference type="Proteomes" id="UP001374584">
    <property type="component" value="Unassembled WGS sequence"/>
</dbReference>